<name>A0ABQ3IGU8_9GAMM</name>
<feature type="chain" id="PRO_5045750187" evidence="1">
    <location>
        <begin position="23"/>
        <end position="204"/>
    </location>
</feature>
<dbReference type="RefSeq" id="WP_189377122.1">
    <property type="nucleotide sequence ID" value="NZ_BNAH01000003.1"/>
</dbReference>
<evidence type="ECO:0000313" key="3">
    <source>
        <dbReference type="Proteomes" id="UP000626370"/>
    </source>
</evidence>
<comment type="caution">
    <text evidence="2">The sequence shown here is derived from an EMBL/GenBank/DDBJ whole genome shotgun (WGS) entry which is preliminary data.</text>
</comment>
<gene>
    <name evidence="2" type="ORF">GCM10011501_10910</name>
</gene>
<keyword evidence="3" id="KW-1185">Reference proteome</keyword>
<accession>A0ABQ3IGU8</accession>
<proteinExistence type="predicted"/>
<evidence type="ECO:0000256" key="1">
    <source>
        <dbReference type="SAM" id="SignalP"/>
    </source>
</evidence>
<dbReference type="EMBL" id="BNAH01000003">
    <property type="protein sequence ID" value="GHE84015.1"/>
    <property type="molecule type" value="Genomic_DNA"/>
</dbReference>
<feature type="signal peptide" evidence="1">
    <location>
        <begin position="1"/>
        <end position="22"/>
    </location>
</feature>
<keyword evidence="1" id="KW-0732">Signal</keyword>
<dbReference type="Proteomes" id="UP000626370">
    <property type="component" value="Unassembled WGS sequence"/>
</dbReference>
<sequence>MKKLSSIVIGLVLAVANTQAQAYQSAGDKLSLLVEDSFNCSRSSTITIDSMFGNQYSVLPFLFNKNVCIYNIDAKKSVNTNQLSTNEEVFKMVDRYTTAIKNIDSNEDRLNFVKLFLEKASRKHFITESMLKKDDSIVVSVWGKRNNGKLSGEILKLIDRSDVEQYQINNSDLSNSEPSEVNADEIQKLVNYVINGKKKFILKS</sequence>
<organism evidence="2 3">
    <name type="scientific">Thalassotalea profundi</name>
    <dbReference type="NCBI Taxonomy" id="2036687"/>
    <lineage>
        <taxon>Bacteria</taxon>
        <taxon>Pseudomonadati</taxon>
        <taxon>Pseudomonadota</taxon>
        <taxon>Gammaproteobacteria</taxon>
        <taxon>Alteromonadales</taxon>
        <taxon>Colwelliaceae</taxon>
        <taxon>Thalassotalea</taxon>
    </lineage>
</organism>
<protein>
    <submittedName>
        <fullName evidence="2">Uncharacterized protein</fullName>
    </submittedName>
</protein>
<evidence type="ECO:0000313" key="2">
    <source>
        <dbReference type="EMBL" id="GHE84015.1"/>
    </source>
</evidence>
<reference evidence="3" key="1">
    <citation type="journal article" date="2019" name="Int. J. Syst. Evol. Microbiol.">
        <title>The Global Catalogue of Microorganisms (GCM) 10K type strain sequencing project: providing services to taxonomists for standard genome sequencing and annotation.</title>
        <authorList>
            <consortium name="The Broad Institute Genomics Platform"/>
            <consortium name="The Broad Institute Genome Sequencing Center for Infectious Disease"/>
            <person name="Wu L."/>
            <person name="Ma J."/>
        </authorList>
    </citation>
    <scope>NUCLEOTIDE SEQUENCE [LARGE SCALE GENOMIC DNA]</scope>
    <source>
        <strain evidence="3">CGMCC 1.15922</strain>
    </source>
</reference>